<evidence type="ECO:0000256" key="1">
    <source>
        <dbReference type="ARBA" id="ARBA00022801"/>
    </source>
</evidence>
<dbReference type="Proteomes" id="UP001203423">
    <property type="component" value="Unassembled WGS sequence"/>
</dbReference>
<dbReference type="InterPro" id="IPR050266">
    <property type="entry name" value="AB_hydrolase_sf"/>
</dbReference>
<dbReference type="InterPro" id="IPR000073">
    <property type="entry name" value="AB_hydrolase_1"/>
</dbReference>
<dbReference type="InterPro" id="IPR029058">
    <property type="entry name" value="AB_hydrolase_fold"/>
</dbReference>
<protein>
    <submittedName>
        <fullName evidence="3">Alpha/beta hydrolase</fullName>
    </submittedName>
</protein>
<dbReference type="Gene3D" id="3.40.50.1820">
    <property type="entry name" value="alpha/beta hydrolase"/>
    <property type="match status" value="1"/>
</dbReference>
<gene>
    <name evidence="3" type="ORF">L2764_15730</name>
</gene>
<dbReference type="PANTHER" id="PTHR43798">
    <property type="entry name" value="MONOACYLGLYCEROL LIPASE"/>
    <property type="match status" value="1"/>
</dbReference>
<accession>A0ABT0LEG7</accession>
<dbReference type="EMBL" id="JAKIKS010000065">
    <property type="protein sequence ID" value="MCL1125880.1"/>
    <property type="molecule type" value="Genomic_DNA"/>
</dbReference>
<keyword evidence="4" id="KW-1185">Reference proteome</keyword>
<dbReference type="SUPFAM" id="SSF53474">
    <property type="entry name" value="alpha/beta-Hydrolases"/>
    <property type="match status" value="1"/>
</dbReference>
<reference evidence="3 4" key="1">
    <citation type="submission" date="2022-01" db="EMBL/GenBank/DDBJ databases">
        <title>Whole genome-based taxonomy of the Shewanellaceae.</title>
        <authorList>
            <person name="Martin-Rodriguez A.J."/>
        </authorList>
    </citation>
    <scope>NUCLEOTIDE SEQUENCE [LARGE SCALE GENOMIC DNA]</scope>
    <source>
        <strain evidence="3 4">DSM 17177</strain>
    </source>
</reference>
<evidence type="ECO:0000313" key="3">
    <source>
        <dbReference type="EMBL" id="MCL1125880.1"/>
    </source>
</evidence>
<organism evidence="3 4">
    <name type="scientific">Shewanella surugensis</name>
    <dbReference type="NCBI Taxonomy" id="212020"/>
    <lineage>
        <taxon>Bacteria</taxon>
        <taxon>Pseudomonadati</taxon>
        <taxon>Pseudomonadota</taxon>
        <taxon>Gammaproteobacteria</taxon>
        <taxon>Alteromonadales</taxon>
        <taxon>Shewanellaceae</taxon>
        <taxon>Shewanella</taxon>
    </lineage>
</organism>
<dbReference type="GO" id="GO:0016787">
    <property type="term" value="F:hydrolase activity"/>
    <property type="evidence" value="ECO:0007669"/>
    <property type="project" value="UniProtKB-KW"/>
</dbReference>
<feature type="domain" description="AB hydrolase-1" evidence="2">
    <location>
        <begin position="29"/>
        <end position="270"/>
    </location>
</feature>
<evidence type="ECO:0000313" key="4">
    <source>
        <dbReference type="Proteomes" id="UP001203423"/>
    </source>
</evidence>
<sequence>MNLSTVDHHYFYTNDNVKLHYVDKGEGIPLVMLHGWSQSTEQYKYQIELLSEKYRVIALDMRGHGQSEKVAYGYKIYRLAKDLHELLSYLDLNNTVVLGHASGAAVMCCYWELFGGERLAKLIFVDKIPVLTSNPMWSSAEVANYGSFVDPVSSMSFVNTLLSDSANKAKTILLHRQITKHILPEDERLLIETTCRFSNPEAAVLLYNEFHQDCRDVVPRINLPTLIIVGRGSPTPVSSQVWMNLSIPNSQLVIFEVEEGGKHFTFIENPQKFNRVVDDFIQLKPQV</sequence>
<name>A0ABT0LEG7_9GAMM</name>
<evidence type="ECO:0000259" key="2">
    <source>
        <dbReference type="Pfam" id="PF00561"/>
    </source>
</evidence>
<comment type="caution">
    <text evidence="3">The sequence shown here is derived from an EMBL/GenBank/DDBJ whole genome shotgun (WGS) entry which is preliminary data.</text>
</comment>
<keyword evidence="1 3" id="KW-0378">Hydrolase</keyword>
<dbReference type="PANTHER" id="PTHR43798:SF31">
    <property type="entry name" value="AB HYDROLASE SUPERFAMILY PROTEIN YCLE"/>
    <property type="match status" value="1"/>
</dbReference>
<proteinExistence type="predicted"/>
<dbReference type="Pfam" id="PF00561">
    <property type="entry name" value="Abhydrolase_1"/>
    <property type="match status" value="1"/>
</dbReference>
<dbReference type="RefSeq" id="WP_248941214.1">
    <property type="nucleotide sequence ID" value="NZ_JAKIKS010000065.1"/>
</dbReference>